<dbReference type="Pfam" id="PF00293">
    <property type="entry name" value="NUDIX"/>
    <property type="match status" value="1"/>
</dbReference>
<dbReference type="EMBL" id="RDBM01000037">
    <property type="protein sequence ID" value="TXS23526.1"/>
    <property type="molecule type" value="Genomic_DNA"/>
</dbReference>
<dbReference type="GO" id="GO:0019693">
    <property type="term" value="P:ribose phosphate metabolic process"/>
    <property type="evidence" value="ECO:0007669"/>
    <property type="project" value="TreeGrafter"/>
</dbReference>
<proteinExistence type="predicted"/>
<reference evidence="4" key="1">
    <citation type="submission" date="2018-10" db="EMBL/GenBank/DDBJ databases">
        <authorList>
            <person name="Hariharan J."/>
            <person name="Choudoir M.J."/>
            <person name="Diebold P."/>
            <person name="Panke-Buisse K."/>
            <person name="Campbell A.N."/>
            <person name="Buckley D.H."/>
        </authorList>
    </citation>
    <scope>NUCLEOTIDE SEQUENCE</scope>
    <source>
        <strain evidence="4">Gb1</strain>
    </source>
</reference>
<dbReference type="PROSITE" id="PS51462">
    <property type="entry name" value="NUDIX"/>
    <property type="match status" value="1"/>
</dbReference>
<evidence type="ECO:0000256" key="1">
    <source>
        <dbReference type="ARBA" id="ARBA00001946"/>
    </source>
</evidence>
<comment type="caution">
    <text evidence="4">The sequence shown here is derived from an EMBL/GenBank/DDBJ whole genome shotgun (WGS) entry which is preliminary data.</text>
</comment>
<gene>
    <name evidence="4" type="ORF">EAO74_23330</name>
</gene>
<comment type="cofactor">
    <cofactor evidence="1">
        <name>Mg(2+)</name>
        <dbReference type="ChEBI" id="CHEBI:18420"/>
    </cofactor>
</comment>
<organism evidence="4">
    <name type="scientific">Streptomyces sp. gb1(2016)</name>
    <dbReference type="NCBI Taxonomy" id="1828321"/>
    <lineage>
        <taxon>Bacteria</taxon>
        <taxon>Bacillati</taxon>
        <taxon>Actinomycetota</taxon>
        <taxon>Actinomycetes</taxon>
        <taxon>Kitasatosporales</taxon>
        <taxon>Streptomycetaceae</taxon>
        <taxon>Streptomyces</taxon>
    </lineage>
</organism>
<accession>A0A652KIU7</accession>
<evidence type="ECO:0000259" key="3">
    <source>
        <dbReference type="PROSITE" id="PS51462"/>
    </source>
</evidence>
<dbReference type="GO" id="GO:0006753">
    <property type="term" value="P:nucleoside phosphate metabolic process"/>
    <property type="evidence" value="ECO:0007669"/>
    <property type="project" value="TreeGrafter"/>
</dbReference>
<protein>
    <submittedName>
        <fullName evidence="4">NUDIX hydrolase</fullName>
    </submittedName>
</protein>
<evidence type="ECO:0000256" key="2">
    <source>
        <dbReference type="ARBA" id="ARBA00022801"/>
    </source>
</evidence>
<name>A0A652KIU7_9ACTN</name>
<evidence type="ECO:0000313" key="4">
    <source>
        <dbReference type="EMBL" id="TXS23526.1"/>
    </source>
</evidence>
<dbReference type="GO" id="GO:0016787">
    <property type="term" value="F:hydrolase activity"/>
    <property type="evidence" value="ECO:0007669"/>
    <property type="project" value="UniProtKB-KW"/>
</dbReference>
<dbReference type="AlphaFoldDB" id="A0A652KIU7"/>
<dbReference type="PANTHER" id="PTHR11839">
    <property type="entry name" value="UDP/ADP-SUGAR PYROPHOSPHATASE"/>
    <property type="match status" value="1"/>
</dbReference>
<keyword evidence="2 4" id="KW-0378">Hydrolase</keyword>
<sequence length="207" mass="22031">MGTESYERLRVERPDLFVNRAGGIEILSDPEAVAEAGGVMYSDRYITLLRDPVRFPDGSTGTYIRSVGAAPEPGCAVLPLFDGGVVLVEHFRHATRSWHWEVPRGFGEPGLSPGENAAKELREEIGAEVLEVVPLGELHPDSGTTADRVALFAARIDGVGALETAEGIRGCVTVPFAEAEAMVGDGRVTDGFTIAVLMRARLAGLTA</sequence>
<dbReference type="InterPro" id="IPR015797">
    <property type="entry name" value="NUDIX_hydrolase-like_dom_sf"/>
</dbReference>
<dbReference type="Gene3D" id="3.90.79.10">
    <property type="entry name" value="Nucleoside Triphosphate Pyrophosphohydrolase"/>
    <property type="match status" value="1"/>
</dbReference>
<dbReference type="PANTHER" id="PTHR11839:SF18">
    <property type="entry name" value="NUDIX HYDROLASE DOMAIN-CONTAINING PROTEIN"/>
    <property type="match status" value="1"/>
</dbReference>
<dbReference type="InterPro" id="IPR000086">
    <property type="entry name" value="NUDIX_hydrolase_dom"/>
</dbReference>
<dbReference type="CDD" id="cd03424">
    <property type="entry name" value="NUDIX_ADPRase_Nudt5_UGPPase_Nudt14"/>
    <property type="match status" value="1"/>
</dbReference>
<dbReference type="RefSeq" id="WP_147984698.1">
    <property type="nucleotide sequence ID" value="NZ_RDBM01000037.1"/>
</dbReference>
<dbReference type="SUPFAM" id="SSF55811">
    <property type="entry name" value="Nudix"/>
    <property type="match status" value="1"/>
</dbReference>
<feature type="domain" description="Nudix hydrolase" evidence="3">
    <location>
        <begin position="70"/>
        <end position="202"/>
    </location>
</feature>